<evidence type="ECO:0000256" key="5">
    <source>
        <dbReference type="SAM" id="MobiDB-lite"/>
    </source>
</evidence>
<feature type="transmembrane region" description="Helical" evidence="6">
    <location>
        <begin position="520"/>
        <end position="538"/>
    </location>
</feature>
<dbReference type="GO" id="GO:0015990">
    <property type="term" value="P:electron transport coupled proton transport"/>
    <property type="evidence" value="ECO:0007669"/>
    <property type="project" value="TreeGrafter"/>
</dbReference>
<feature type="transmembrane region" description="Helical" evidence="6">
    <location>
        <begin position="135"/>
        <end position="160"/>
    </location>
</feature>
<dbReference type="Proteomes" id="UP000001169">
    <property type="component" value="Plasmid pNG700"/>
</dbReference>
<dbReference type="Pfam" id="PF00361">
    <property type="entry name" value="Proton_antipo_M"/>
    <property type="match status" value="1"/>
</dbReference>
<proteinExistence type="predicted"/>
<evidence type="ECO:0000256" key="2">
    <source>
        <dbReference type="ARBA" id="ARBA00022692"/>
    </source>
</evidence>
<dbReference type="PANTHER" id="PTHR42829:SF1">
    <property type="entry name" value="INORGANIC CARBON TRANSPORTER SUBUNIT DABB-RELATED"/>
    <property type="match status" value="1"/>
</dbReference>
<feature type="transmembrane region" description="Helical" evidence="6">
    <location>
        <begin position="269"/>
        <end position="294"/>
    </location>
</feature>
<feature type="domain" description="NADH-Ubiquinone oxidoreductase (complex I) chain 5 N-terminal" evidence="8">
    <location>
        <begin position="137"/>
        <end position="175"/>
    </location>
</feature>
<feature type="transmembrane region" description="Helical" evidence="6">
    <location>
        <begin position="101"/>
        <end position="123"/>
    </location>
</feature>
<feature type="transmembrane region" description="Helical" evidence="6">
    <location>
        <begin position="453"/>
        <end position="471"/>
    </location>
</feature>
<feature type="transmembrane region" description="Helical" evidence="6">
    <location>
        <begin position="172"/>
        <end position="191"/>
    </location>
</feature>
<feature type="domain" description="NADH:quinone oxidoreductase/Mrp antiporter transmembrane" evidence="7">
    <location>
        <begin position="191"/>
        <end position="412"/>
    </location>
</feature>
<keyword evidence="10" id="KW-1185">Reference proteome</keyword>
<evidence type="ECO:0000256" key="6">
    <source>
        <dbReference type="SAM" id="Phobius"/>
    </source>
</evidence>
<feature type="transmembrane region" description="Helical" evidence="6">
    <location>
        <begin position="306"/>
        <end position="327"/>
    </location>
</feature>
<dbReference type="EnsemblBacteria" id="AAV44757">
    <property type="protein sequence ID" value="AAV44757"/>
    <property type="gene ID" value="pNG7037"/>
</dbReference>
<reference evidence="9 10" key="1">
    <citation type="journal article" date="2004" name="Genome Res.">
        <title>Genome sequence of Haloarcula marismortui: a halophilic archaeon from the Dead Sea.</title>
        <authorList>
            <person name="Baliga N.S."/>
            <person name="Bonneau R."/>
            <person name="Facciotti M.T."/>
            <person name="Pan M."/>
            <person name="Glusman G."/>
            <person name="Deutsch E.W."/>
            <person name="Shannon P."/>
            <person name="Chiu Y."/>
            <person name="Weng R.S."/>
            <person name="Gan R.R."/>
            <person name="Hung P."/>
            <person name="Date S.V."/>
            <person name="Marcotte E."/>
            <person name="Hood L."/>
            <person name="Ng W.V."/>
        </authorList>
    </citation>
    <scope>NUCLEOTIDE SEQUENCE [LARGE SCALE GENOMIC DNA]</scope>
    <source>
        <strain evidence="10">ATCC 43049 / DSM 3752 / JCM 8966 / VKM B-1809</strain>
        <plasmid evidence="10">Plasmid pNG700</plasmid>
    </source>
</reference>
<organism evidence="9 10">
    <name type="scientific">Haloarcula marismortui (strain ATCC 43049 / DSM 3752 / JCM 8966 / VKM B-1809)</name>
    <name type="common">Halobacterium marismortui</name>
    <dbReference type="NCBI Taxonomy" id="272569"/>
    <lineage>
        <taxon>Archaea</taxon>
        <taxon>Methanobacteriati</taxon>
        <taxon>Methanobacteriota</taxon>
        <taxon>Stenosarchaea group</taxon>
        <taxon>Halobacteria</taxon>
        <taxon>Halobacteriales</taxon>
        <taxon>Haloarculaceae</taxon>
        <taxon>Haloarcula</taxon>
    </lineage>
</organism>
<feature type="transmembrane region" description="Helical" evidence="6">
    <location>
        <begin position="231"/>
        <end position="249"/>
    </location>
</feature>
<comment type="subcellular location">
    <subcellularLocation>
        <location evidence="1">Membrane</location>
        <topology evidence="1">Multi-pass membrane protein</topology>
    </subcellularLocation>
</comment>
<name>Q5V6U5_HALMA</name>
<dbReference type="GO" id="GO:0042773">
    <property type="term" value="P:ATP synthesis coupled electron transport"/>
    <property type="evidence" value="ECO:0007669"/>
    <property type="project" value="InterPro"/>
</dbReference>
<feature type="compositionally biased region" description="Polar residues" evidence="5">
    <location>
        <begin position="78"/>
        <end position="94"/>
    </location>
</feature>
<feature type="transmembrane region" description="Helical" evidence="6">
    <location>
        <begin position="491"/>
        <end position="513"/>
    </location>
</feature>
<dbReference type="PRINTS" id="PR01434">
    <property type="entry name" value="NADHDHGNASE5"/>
</dbReference>
<feature type="transmembrane region" description="Helical" evidence="6">
    <location>
        <begin position="372"/>
        <end position="395"/>
    </location>
</feature>
<keyword evidence="9" id="KW-0560">Oxidoreductase</keyword>
<evidence type="ECO:0000256" key="4">
    <source>
        <dbReference type="ARBA" id="ARBA00023136"/>
    </source>
</evidence>
<accession>Q5V6U5</accession>
<dbReference type="EC" id="1.6.99.5" evidence="9"/>
<dbReference type="GO" id="GO:0008137">
    <property type="term" value="F:NADH dehydrogenase (ubiquinone) activity"/>
    <property type="evidence" value="ECO:0007669"/>
    <property type="project" value="InterPro"/>
</dbReference>
<feature type="transmembrane region" description="Helical" evidence="6">
    <location>
        <begin position="197"/>
        <end position="219"/>
    </location>
</feature>
<gene>
    <name evidence="9" type="primary">ndhF</name>
    <name evidence="9" type="ordered locus">pNG7037</name>
</gene>
<dbReference type="HOGENOM" id="CLU_007100_11_2_2"/>
<feature type="compositionally biased region" description="Basic and acidic residues" evidence="5">
    <location>
        <begin position="66"/>
        <end position="77"/>
    </location>
</feature>
<evidence type="ECO:0000259" key="7">
    <source>
        <dbReference type="Pfam" id="PF00361"/>
    </source>
</evidence>
<feature type="transmembrane region" description="Helical" evidence="6">
    <location>
        <begin position="426"/>
        <end position="446"/>
    </location>
</feature>
<dbReference type="GO" id="GO:0016020">
    <property type="term" value="C:membrane"/>
    <property type="evidence" value="ECO:0007669"/>
    <property type="project" value="UniProtKB-SubCell"/>
</dbReference>
<evidence type="ECO:0000259" key="8">
    <source>
        <dbReference type="Pfam" id="PF00662"/>
    </source>
</evidence>
<keyword evidence="4 6" id="KW-0472">Membrane</keyword>
<dbReference type="InterPro" id="IPR001750">
    <property type="entry name" value="ND/Mrp_TM"/>
</dbReference>
<dbReference type="KEGG" id="hma:pNG7037"/>
<evidence type="ECO:0000313" key="9">
    <source>
        <dbReference type="EMBL" id="AAV44757.1"/>
    </source>
</evidence>
<dbReference type="EMBL" id="AY596296">
    <property type="protein sequence ID" value="AAV44757.1"/>
    <property type="molecule type" value="Genomic_DNA"/>
</dbReference>
<evidence type="ECO:0000256" key="1">
    <source>
        <dbReference type="ARBA" id="ARBA00004141"/>
    </source>
</evidence>
<sequence length="574" mass="60655">MDPLSKKIADTGCEVPGCYHGSAYRRSIRRKNIMFYNLLFLEQIGSIEGFNNQYVRSRGEDNQNRSITFRDYRDRPRTTMSGRNSPKTVGSLPDTTADSPLVPVALTWLVWSMFAASIAVLAVRIRTGFAWEIPGVVAVDGLTVLMWVVVTFFSGIVHSYSRRYLAGSRLKTGFFATVFGFTAVVMGLVAADHLALFGVLWLAMGLLMAKLIGIVSGWDQAEAAATVARKYFIASSALLGVALTALWWATGATTVSGIAAAADTLAGPVWLVAAGALVLAAMIQSALVPFHGWLLSSMTAPTPASALMHAGFVNAGGILLTRFAPVITVDPALMLGIVAVGGASAIGGKLLKSVQTDIKGKLGCSTVGQMGFMIMQAGLGFFGAAITHLILHGFYKAYQFLSAGGQVEHTTPSEGTPHTIGMTTSIVGGVVTLLTGIAGGAVFTVLTGKGTHVDSGLLLTFFVVFTTLHAARNAVQHTSLPTAARYGAVPVVFFPAIVVYAVVYTGVSGLMPVGPITTELTLLHGIIAVFFVGIYIGIETGIHERSQRLYVALLNAGQPSADTVLTTTEDYNEY</sequence>
<dbReference type="InterPro" id="IPR003945">
    <property type="entry name" value="NU5C-like"/>
</dbReference>
<dbReference type="AlphaFoldDB" id="Q5V6U5"/>
<dbReference type="GO" id="GO:0003954">
    <property type="term" value="F:NADH dehydrogenase activity"/>
    <property type="evidence" value="ECO:0007669"/>
    <property type="project" value="TreeGrafter"/>
</dbReference>
<geneLocation type="plasmid" evidence="9 10">
    <name>pNG700</name>
</geneLocation>
<dbReference type="InterPro" id="IPR001516">
    <property type="entry name" value="Proton_antipo_N"/>
</dbReference>
<protein>
    <submittedName>
        <fullName evidence="9">Potential NADH-quinone oxidoreductase subunit 5</fullName>
        <ecNumber evidence="9">1.6.99.5</ecNumber>
    </submittedName>
</protein>
<evidence type="ECO:0000313" key="10">
    <source>
        <dbReference type="Proteomes" id="UP000001169"/>
    </source>
</evidence>
<dbReference type="Pfam" id="PF00662">
    <property type="entry name" value="Proton_antipo_N"/>
    <property type="match status" value="1"/>
</dbReference>
<feature type="region of interest" description="Disordered" evidence="5">
    <location>
        <begin position="66"/>
        <end position="94"/>
    </location>
</feature>
<dbReference type="PANTHER" id="PTHR42829">
    <property type="entry name" value="NADH-UBIQUINONE OXIDOREDUCTASE CHAIN 5"/>
    <property type="match status" value="1"/>
</dbReference>
<evidence type="ECO:0000256" key="3">
    <source>
        <dbReference type="ARBA" id="ARBA00022989"/>
    </source>
</evidence>
<keyword evidence="2 6" id="KW-0812">Transmembrane</keyword>
<dbReference type="PATRIC" id="fig|272569.17.peg.491"/>
<feature type="transmembrane region" description="Helical" evidence="6">
    <location>
        <begin position="333"/>
        <end position="351"/>
    </location>
</feature>
<keyword evidence="3 6" id="KW-1133">Transmembrane helix</keyword>
<keyword evidence="9" id="KW-0614">Plasmid</keyword>